<dbReference type="Gramene" id="Solyc11g042422.1.1">
    <property type="protein sequence ID" value="Solyc11g042422.1.1"/>
    <property type="gene ID" value="Solyc11g042422.1"/>
</dbReference>
<reference evidence="1" key="1">
    <citation type="journal article" date="2012" name="Nature">
        <title>The tomato genome sequence provides insights into fleshy fruit evolution.</title>
        <authorList>
            <consortium name="Tomato Genome Consortium"/>
        </authorList>
    </citation>
    <scope>NUCLEOTIDE SEQUENCE [LARGE SCALE GENOMIC DNA]</scope>
    <source>
        <strain evidence="1">cv. Heinz 1706</strain>
    </source>
</reference>
<name>A0A3Q7IVY7_SOLLC</name>
<dbReference type="EnsemblPlants" id="Solyc11g042422.1.1">
    <property type="protein sequence ID" value="Solyc11g042422.1.1"/>
    <property type="gene ID" value="Solyc11g042422.1"/>
</dbReference>
<dbReference type="AlphaFoldDB" id="A0A3Q7IVY7"/>
<reference evidence="1" key="2">
    <citation type="submission" date="2019-01" db="UniProtKB">
        <authorList>
            <consortium name="EnsemblPlants"/>
        </authorList>
    </citation>
    <scope>IDENTIFICATION</scope>
    <source>
        <strain evidence="1">cv. Heinz 1706</strain>
    </source>
</reference>
<proteinExistence type="predicted"/>
<dbReference type="InParanoid" id="A0A3Q7IVY7"/>
<protein>
    <submittedName>
        <fullName evidence="1">Uncharacterized protein</fullName>
    </submittedName>
</protein>
<keyword evidence="2" id="KW-1185">Reference proteome</keyword>
<evidence type="ECO:0000313" key="2">
    <source>
        <dbReference type="Proteomes" id="UP000004994"/>
    </source>
</evidence>
<dbReference type="Proteomes" id="UP000004994">
    <property type="component" value="Chromosome 11"/>
</dbReference>
<organism evidence="1">
    <name type="scientific">Solanum lycopersicum</name>
    <name type="common">Tomato</name>
    <name type="synonym">Lycopersicon esculentum</name>
    <dbReference type="NCBI Taxonomy" id="4081"/>
    <lineage>
        <taxon>Eukaryota</taxon>
        <taxon>Viridiplantae</taxon>
        <taxon>Streptophyta</taxon>
        <taxon>Embryophyta</taxon>
        <taxon>Tracheophyta</taxon>
        <taxon>Spermatophyta</taxon>
        <taxon>Magnoliopsida</taxon>
        <taxon>eudicotyledons</taxon>
        <taxon>Gunneridae</taxon>
        <taxon>Pentapetalae</taxon>
        <taxon>asterids</taxon>
        <taxon>lamiids</taxon>
        <taxon>Solanales</taxon>
        <taxon>Solanaceae</taxon>
        <taxon>Solanoideae</taxon>
        <taxon>Solaneae</taxon>
        <taxon>Solanum</taxon>
        <taxon>Solanum subgen. Lycopersicon</taxon>
    </lineage>
</organism>
<sequence>MITATSEGYDQGNNMCRDQATINAATRILDQQQTSQGLSISTAAHVRFGLKKQTSERTFRHKFFSASGIEDIRETMEEIAMWAIKHLQTMQNFRKLDWKNAPVNQHRWQSLLLPMEPTPPLPISPTSAASLGLYSIWPLPVLTSSLLSTELLSACINQVNMLPLSKMHTQVHFWHSWSWFTHLTRGHGASGFLRFILGE</sequence>
<accession>A0A3Q7IVY7</accession>
<evidence type="ECO:0000313" key="1">
    <source>
        <dbReference type="EnsemblPlants" id="Solyc11g042422.1.1"/>
    </source>
</evidence>